<accession>A0A7G6T5N8</accession>
<sequence>MISSSSCSDPTIGALDAVVRRQQRWAGAWRQRLALAAAAVTAKQVGRVEDESQLRDAVLLTRPGDFLSVGPAGLLLLAWRRLAARPAEELLTKRSLAAMLEEFGYARDDEAVSDLADELRRLSASTGMVGMLTGAFMAAERHGFGRALGAWLADALLAQRLGWAHAVPLLGAEKALGVGKGRPRRPATADQAAGAETEADLAKSLLAAQARAALRAIDLSAELERRAERLLVVAPKLRAKAADMVVERLLSDDALVASRGDKKTGMSDRGLRRLFDRLVELGAVRELSGRPTFRIYGL</sequence>
<geneLocation type="plasmid" evidence="1 2">
    <name>p_1</name>
</geneLocation>
<dbReference type="InterPro" id="IPR009843">
    <property type="entry name" value="DUF1403"/>
</dbReference>
<keyword evidence="1" id="KW-0614">Plasmid</keyword>
<dbReference type="Pfam" id="PF07183">
    <property type="entry name" value="DUF1403"/>
    <property type="match status" value="1"/>
</dbReference>
<reference evidence="2" key="1">
    <citation type="journal article" date="2020" name="Mol. Plant Microbe">
        <title>Rhizobial microsymbionts of the narrowly endemic Oxytropis species growing in Kamchatka are characterized by significant genetic diversity and possess a set of genes that are associated with T3SS and T6SS secretion systems and can affect the development of symbiosis.</title>
        <authorList>
            <person name="Safronova V."/>
            <person name="Guro P."/>
            <person name="Sazanova A."/>
            <person name="Kuznetsova I."/>
            <person name="Belimov A."/>
            <person name="Yakubov V."/>
            <person name="Chirak E."/>
            <person name="Afonin A."/>
            <person name="Gogolev Y."/>
            <person name="Andronov E."/>
            <person name="Tikhonovich I."/>
        </authorList>
    </citation>
    <scope>NUCLEOTIDE SEQUENCE [LARGE SCALE GENOMIC DNA]</scope>
    <source>
        <strain evidence="2">583</strain>
        <plasmid evidence="2">p_1</plasmid>
    </source>
</reference>
<evidence type="ECO:0000313" key="2">
    <source>
        <dbReference type="Proteomes" id="UP000515465"/>
    </source>
</evidence>
<dbReference type="Proteomes" id="UP000515465">
    <property type="component" value="Plasmid p_1"/>
</dbReference>
<dbReference type="AlphaFoldDB" id="A0A7G6T5N8"/>
<proteinExistence type="predicted"/>
<organism evidence="1 2">
    <name type="scientific">Mesorhizobium huakuii</name>
    <dbReference type="NCBI Taxonomy" id="28104"/>
    <lineage>
        <taxon>Bacteria</taxon>
        <taxon>Pseudomonadati</taxon>
        <taxon>Pseudomonadota</taxon>
        <taxon>Alphaproteobacteria</taxon>
        <taxon>Hyphomicrobiales</taxon>
        <taxon>Phyllobacteriaceae</taxon>
        <taxon>Mesorhizobium</taxon>
    </lineage>
</organism>
<name>A0A7G6T5N8_9HYPH</name>
<dbReference type="EMBL" id="CP050299">
    <property type="protein sequence ID" value="QND62070.1"/>
    <property type="molecule type" value="Genomic_DNA"/>
</dbReference>
<evidence type="ECO:0000313" key="1">
    <source>
        <dbReference type="EMBL" id="QND62070.1"/>
    </source>
</evidence>
<dbReference type="RefSeq" id="WP_183465779.1">
    <property type="nucleotide sequence ID" value="NZ_CP050299.1"/>
</dbReference>
<gene>
    <name evidence="1" type="ORF">HB778_38935</name>
</gene>
<protein>
    <submittedName>
        <fullName evidence="1">DUF1403 family protein</fullName>
    </submittedName>
</protein>